<gene>
    <name evidence="5" type="ORF">PFICI_11852</name>
</gene>
<dbReference type="GeneID" id="19276865"/>
<evidence type="ECO:0000256" key="1">
    <source>
        <dbReference type="ARBA" id="ARBA00022723"/>
    </source>
</evidence>
<dbReference type="PROSITE" id="PS00463">
    <property type="entry name" value="ZN2_CY6_FUNGAL_1"/>
    <property type="match status" value="1"/>
</dbReference>
<dbReference type="OMA" id="IDDLCGW"/>
<dbReference type="eggNOG" id="ENOG502RF8N">
    <property type="taxonomic scope" value="Eukaryota"/>
</dbReference>
<dbReference type="Gene3D" id="4.10.240.10">
    <property type="entry name" value="Zn(2)-C6 fungal-type DNA-binding domain"/>
    <property type="match status" value="1"/>
</dbReference>
<dbReference type="OrthoDB" id="2399539at2759"/>
<evidence type="ECO:0000313" key="5">
    <source>
        <dbReference type="EMBL" id="ETS76465.1"/>
    </source>
</evidence>
<dbReference type="PROSITE" id="PS50048">
    <property type="entry name" value="ZN2_CY6_FUNGAL_2"/>
    <property type="match status" value="1"/>
</dbReference>
<proteinExistence type="predicted"/>
<dbReference type="SMART" id="SM00906">
    <property type="entry name" value="Fungal_trans"/>
    <property type="match status" value="1"/>
</dbReference>
<dbReference type="CDD" id="cd12148">
    <property type="entry name" value="fungal_TF_MHR"/>
    <property type="match status" value="1"/>
</dbReference>
<dbReference type="InterPro" id="IPR001138">
    <property type="entry name" value="Zn2Cys6_DnaBD"/>
</dbReference>
<dbReference type="CDD" id="cd00067">
    <property type="entry name" value="GAL4"/>
    <property type="match status" value="1"/>
</dbReference>
<dbReference type="SMART" id="SM00066">
    <property type="entry name" value="GAL4"/>
    <property type="match status" value="1"/>
</dbReference>
<dbReference type="InterPro" id="IPR036864">
    <property type="entry name" value="Zn2-C6_fun-type_DNA-bd_sf"/>
</dbReference>
<evidence type="ECO:0000256" key="2">
    <source>
        <dbReference type="ARBA" id="ARBA00023242"/>
    </source>
</evidence>
<dbReference type="HOGENOM" id="CLU_015502_2_0_1"/>
<reference evidence="6" key="1">
    <citation type="journal article" date="2015" name="BMC Genomics">
        <title>Genomic and transcriptomic analysis of the endophytic fungus Pestalotiopsis fici reveals its lifestyle and high potential for synthesis of natural products.</title>
        <authorList>
            <person name="Wang X."/>
            <person name="Zhang X."/>
            <person name="Liu L."/>
            <person name="Xiang M."/>
            <person name="Wang W."/>
            <person name="Sun X."/>
            <person name="Che Y."/>
            <person name="Guo L."/>
            <person name="Liu G."/>
            <person name="Guo L."/>
            <person name="Wang C."/>
            <person name="Yin W.B."/>
            <person name="Stadler M."/>
            <person name="Zhang X."/>
            <person name="Liu X."/>
        </authorList>
    </citation>
    <scope>NUCLEOTIDE SEQUENCE [LARGE SCALE GENOMIC DNA]</scope>
    <source>
        <strain evidence="6">W106-1 / CGMCC3.15140</strain>
    </source>
</reference>
<evidence type="ECO:0000259" key="4">
    <source>
        <dbReference type="PROSITE" id="PS50048"/>
    </source>
</evidence>
<dbReference type="InParanoid" id="W3WRG9"/>
<dbReference type="RefSeq" id="XP_007838624.1">
    <property type="nucleotide sequence ID" value="XM_007840433.1"/>
</dbReference>
<evidence type="ECO:0000313" key="6">
    <source>
        <dbReference type="Proteomes" id="UP000030651"/>
    </source>
</evidence>
<dbReference type="GO" id="GO:0000981">
    <property type="term" value="F:DNA-binding transcription factor activity, RNA polymerase II-specific"/>
    <property type="evidence" value="ECO:0007669"/>
    <property type="project" value="InterPro"/>
</dbReference>
<dbReference type="SUPFAM" id="SSF57701">
    <property type="entry name" value="Zn2/Cys6 DNA-binding domain"/>
    <property type="match status" value="1"/>
</dbReference>
<dbReference type="GO" id="GO:0006351">
    <property type="term" value="P:DNA-templated transcription"/>
    <property type="evidence" value="ECO:0007669"/>
    <property type="project" value="InterPro"/>
</dbReference>
<dbReference type="Proteomes" id="UP000030651">
    <property type="component" value="Unassembled WGS sequence"/>
</dbReference>
<dbReference type="EMBL" id="KI912117">
    <property type="protein sequence ID" value="ETS76465.1"/>
    <property type="molecule type" value="Genomic_DNA"/>
</dbReference>
<feature type="region of interest" description="Disordered" evidence="3">
    <location>
        <begin position="52"/>
        <end position="86"/>
    </location>
</feature>
<evidence type="ECO:0000256" key="3">
    <source>
        <dbReference type="SAM" id="MobiDB-lite"/>
    </source>
</evidence>
<dbReference type="Pfam" id="PF04082">
    <property type="entry name" value="Fungal_trans"/>
    <property type="match status" value="1"/>
</dbReference>
<feature type="region of interest" description="Disordered" evidence="3">
    <location>
        <begin position="116"/>
        <end position="135"/>
    </location>
</feature>
<organism evidence="5 6">
    <name type="scientific">Pestalotiopsis fici (strain W106-1 / CGMCC3.15140)</name>
    <dbReference type="NCBI Taxonomy" id="1229662"/>
    <lineage>
        <taxon>Eukaryota</taxon>
        <taxon>Fungi</taxon>
        <taxon>Dikarya</taxon>
        <taxon>Ascomycota</taxon>
        <taxon>Pezizomycotina</taxon>
        <taxon>Sordariomycetes</taxon>
        <taxon>Xylariomycetidae</taxon>
        <taxon>Amphisphaeriales</taxon>
        <taxon>Sporocadaceae</taxon>
        <taxon>Pestalotiopsis</taxon>
    </lineage>
</organism>
<dbReference type="Pfam" id="PF00172">
    <property type="entry name" value="Zn_clus"/>
    <property type="match status" value="1"/>
</dbReference>
<keyword evidence="6" id="KW-1185">Reference proteome</keyword>
<accession>W3WRG9</accession>
<sequence length="617" mass="69222">MDPNSVPASRGSRATRSSLACLPCRSRHLKCDGKRPECARCTESARQCHYTESRRGGVSRASLAERRSRQSALNNNSSHSSSCDDMPEIRQEQLANGYPDQDYSFRLPDLDVVSDPAGLTSATTSNAETPAGPLDQNYSLDNDALVQKFYRDFHRFHPMVVPWEHLVRLYQDPDKQPRLAPLVAVLRLIGHLFDAQAWSQPLQNFVEACFSQAHPAEPVMVQCRLLYSMALFWFDKKDESMAEMDSAVQLATTLGMHRRDFATAHGSGDPVLAESWRRTWWWIYIIDAYYVGTLRNREFAVKHIDADVELPCNEIEYEQGDIPTPQTLENFNCREFYPEAEFSSFAYLIGAVKSAASAITMSPKRSSKEASSHVIQAADAMIDGWHLLLPKKLKNVMSRSGDIDELMFQAHLVLHVATIGLHRPLSELRFNSVEDHSSCAREPRPEMTATEQISIHTIRVLRSVEAQVRILALPVRPFNHTPFTTCMVSEGTLALLSACNFLLEGKEREIARDQIRLIIGCLTSLGELWPRTARNVKEIQFIARHVFGLESKGGGNATPTSIQEPILCGGGESQKLSGPDLEILESNGILADGITNNADDWYTTSDLSRELSWWINE</sequence>
<dbReference type="KEGG" id="pfy:PFICI_11852"/>
<dbReference type="GO" id="GO:0003677">
    <property type="term" value="F:DNA binding"/>
    <property type="evidence" value="ECO:0007669"/>
    <property type="project" value="InterPro"/>
</dbReference>
<keyword evidence="2" id="KW-0539">Nucleus</keyword>
<keyword evidence="1" id="KW-0479">Metal-binding</keyword>
<name>W3WRG9_PESFW</name>
<dbReference type="PANTHER" id="PTHR47431:SF4">
    <property type="entry name" value="ZN(II)2CYS6 TRANSCRIPTION FACTOR (EUROFUNG)"/>
    <property type="match status" value="1"/>
</dbReference>
<protein>
    <recommendedName>
        <fullName evidence="4">Zn(2)-C6 fungal-type domain-containing protein</fullName>
    </recommendedName>
</protein>
<feature type="domain" description="Zn(2)-C6 fungal-type" evidence="4">
    <location>
        <begin position="20"/>
        <end position="50"/>
    </location>
</feature>
<dbReference type="InterPro" id="IPR007219">
    <property type="entry name" value="XnlR_reg_dom"/>
</dbReference>
<dbReference type="PANTHER" id="PTHR47431">
    <property type="entry name" value="ZN(II)2CYS6 TRANSCRIPTION FACTOR (EUROFUNG)-RELATED"/>
    <property type="match status" value="1"/>
</dbReference>
<dbReference type="GO" id="GO:0008270">
    <property type="term" value="F:zinc ion binding"/>
    <property type="evidence" value="ECO:0007669"/>
    <property type="project" value="InterPro"/>
</dbReference>
<dbReference type="AlphaFoldDB" id="W3WRG9"/>